<name>B9XB54_PEDPL</name>
<evidence type="ECO:0000313" key="2">
    <source>
        <dbReference type="Proteomes" id="UP000003688"/>
    </source>
</evidence>
<dbReference type="RefSeq" id="WP_007413052.1">
    <property type="nucleotide sequence ID" value="NZ_ABOX02000003.1"/>
</dbReference>
<dbReference type="OrthoDB" id="193124at2"/>
<dbReference type="Gene3D" id="3.10.620.30">
    <property type="match status" value="1"/>
</dbReference>
<evidence type="ECO:0008006" key="3">
    <source>
        <dbReference type="Google" id="ProtNLM"/>
    </source>
</evidence>
<comment type="caution">
    <text evidence="1">The sequence shown here is derived from an EMBL/GenBank/DDBJ whole genome shotgun (WGS) entry which is preliminary data.</text>
</comment>
<gene>
    <name evidence="1" type="ORF">Cflav_PD5374</name>
</gene>
<accession>B9XB54</accession>
<dbReference type="AlphaFoldDB" id="B9XB54"/>
<dbReference type="Proteomes" id="UP000003688">
    <property type="component" value="Unassembled WGS sequence"/>
</dbReference>
<protein>
    <recommendedName>
        <fullName evidence="3">Transglutaminase-like domain-containing protein</fullName>
    </recommendedName>
</protein>
<evidence type="ECO:0000313" key="1">
    <source>
        <dbReference type="EMBL" id="EEF62739.1"/>
    </source>
</evidence>
<sequence precursor="true">MTQIRDLLHRRLASLVILAIILPFLAHPLHAVTFQELQADKNLTPESLMRRLAHFKFRLTADLQPRDQFLASETGDCDDFATLAADVLKAKGFTTQLIAVHMEKQFHVVCYVKEVNAYLDYNNRKKPSPLVSTDGSLDDIADKVAHSFRTPWSTVAEFIYNAGVRRVIALDFCQRNG</sequence>
<dbReference type="EMBL" id="ABOX02000003">
    <property type="protein sequence ID" value="EEF62739.1"/>
    <property type="molecule type" value="Genomic_DNA"/>
</dbReference>
<reference evidence="1 2" key="1">
    <citation type="journal article" date="2011" name="J. Bacteriol.">
        <title>Genome sequence of 'Pedosphaera parvula' Ellin514, an aerobic Verrucomicrobial isolate from pasture soil.</title>
        <authorList>
            <person name="Kant R."/>
            <person name="van Passel M.W."/>
            <person name="Sangwan P."/>
            <person name="Palva A."/>
            <person name="Lucas S."/>
            <person name="Copeland A."/>
            <person name="Lapidus A."/>
            <person name="Glavina Del Rio T."/>
            <person name="Dalin E."/>
            <person name="Tice H."/>
            <person name="Bruce D."/>
            <person name="Goodwin L."/>
            <person name="Pitluck S."/>
            <person name="Chertkov O."/>
            <person name="Larimer F.W."/>
            <person name="Land M.L."/>
            <person name="Hauser L."/>
            <person name="Brettin T.S."/>
            <person name="Detter J.C."/>
            <person name="Han S."/>
            <person name="de Vos W.M."/>
            <person name="Janssen P.H."/>
            <person name="Smidt H."/>
        </authorList>
    </citation>
    <scope>NUCLEOTIDE SEQUENCE [LARGE SCALE GENOMIC DNA]</scope>
    <source>
        <strain evidence="1 2">Ellin514</strain>
    </source>
</reference>
<proteinExistence type="predicted"/>
<organism evidence="1 2">
    <name type="scientific">Pedosphaera parvula (strain Ellin514)</name>
    <dbReference type="NCBI Taxonomy" id="320771"/>
    <lineage>
        <taxon>Bacteria</taxon>
        <taxon>Pseudomonadati</taxon>
        <taxon>Verrucomicrobiota</taxon>
        <taxon>Pedosphaerae</taxon>
        <taxon>Pedosphaerales</taxon>
        <taxon>Pedosphaeraceae</taxon>
        <taxon>Pedosphaera</taxon>
    </lineage>
</organism>
<keyword evidence="2" id="KW-1185">Reference proteome</keyword>